<dbReference type="SUPFAM" id="SSF52540">
    <property type="entry name" value="P-loop containing nucleoside triphosphate hydrolases"/>
    <property type="match status" value="1"/>
</dbReference>
<evidence type="ECO:0000313" key="3">
    <source>
        <dbReference type="EMBL" id="KNG93688.1"/>
    </source>
</evidence>
<dbReference type="InterPro" id="IPR050571">
    <property type="entry name" value="Class-IV_PLP-Dep_Aminotrnsfr"/>
</dbReference>
<evidence type="ECO:0000313" key="4">
    <source>
        <dbReference type="Proteomes" id="UP000036938"/>
    </source>
</evidence>
<reference evidence="3 4" key="1">
    <citation type="journal article" date="2015" name="Int. J. Syst. Evol. Microbiol.">
        <title>Aestuariivita atlantica sp. nov., isolated from deep sea sediment of the Atlantic Ocean.</title>
        <authorList>
            <person name="Li G."/>
            <person name="Lai Q."/>
            <person name="Du Y."/>
            <person name="Liu X."/>
            <person name="Sun F."/>
            <person name="Shao Z."/>
        </authorList>
    </citation>
    <scope>NUCLEOTIDE SEQUENCE [LARGE SCALE GENOMIC DNA]</scope>
    <source>
        <strain evidence="3 4">22II-S11-z3</strain>
    </source>
</reference>
<protein>
    <submittedName>
        <fullName evidence="3">Branched-chain amino acid aminotransferase</fullName>
    </submittedName>
</protein>
<organism evidence="3 4">
    <name type="scientific">Pseudaestuariivita atlantica</name>
    <dbReference type="NCBI Taxonomy" id="1317121"/>
    <lineage>
        <taxon>Bacteria</taxon>
        <taxon>Pseudomonadati</taxon>
        <taxon>Pseudomonadota</taxon>
        <taxon>Alphaproteobacteria</taxon>
        <taxon>Rhodobacterales</taxon>
        <taxon>Paracoccaceae</taxon>
        <taxon>Pseudaestuariivita</taxon>
    </lineage>
</organism>
<dbReference type="Proteomes" id="UP000036938">
    <property type="component" value="Unassembled WGS sequence"/>
</dbReference>
<dbReference type="InterPro" id="IPR027417">
    <property type="entry name" value="P-loop_NTPase"/>
</dbReference>
<comment type="caution">
    <text evidence="3">The sequence shown here is derived from an EMBL/GenBank/DDBJ whole genome shotgun (WGS) entry which is preliminary data.</text>
</comment>
<dbReference type="PANTHER" id="PTHR42743">
    <property type="entry name" value="AMINO-ACID AMINOTRANSFERASE"/>
    <property type="match status" value="1"/>
</dbReference>
<name>A0A0L1JQI7_9RHOB</name>
<keyword evidence="4" id="KW-1185">Reference proteome</keyword>
<dbReference type="PATRIC" id="fig|1317121.7.peg.2853"/>
<accession>A0A0L1JQI7</accession>
<dbReference type="RefSeq" id="WP_050530888.1">
    <property type="nucleotide sequence ID" value="NZ_AQQZ01000004.1"/>
</dbReference>
<dbReference type="EMBL" id="AQQZ01000004">
    <property type="protein sequence ID" value="KNG93688.1"/>
    <property type="molecule type" value="Genomic_DNA"/>
</dbReference>
<evidence type="ECO:0000256" key="2">
    <source>
        <dbReference type="ARBA" id="ARBA00023304"/>
    </source>
</evidence>
<sequence>MTKRIAMWSGPRNLSTAMMYAFGNRTDCAATDEPFYAAFLAKTGLDHPMRAEVLASQSNDETQVAQDMVGPVPGGRAIWYQKHMCHHMVDGMPLDWMGEVTNVFLIRHPARVIASYVAKRERPTAEDIGFVRQVALFDEVAARGPAPIVIESSDIRADPDRALRVLCAALGVPFNPAMLEWPAGPKPFDGIWAAHWYDAVHRSTGFAGAEGPLPKLEGEAADLMRASMPYYERMTEHRLQM</sequence>
<dbReference type="OrthoDB" id="272985at2"/>
<keyword evidence="2" id="KW-0100">Branched-chain amino acid biosynthesis</keyword>
<dbReference type="GO" id="GO:0009082">
    <property type="term" value="P:branched-chain amino acid biosynthetic process"/>
    <property type="evidence" value="ECO:0007669"/>
    <property type="project" value="UniProtKB-KW"/>
</dbReference>
<dbReference type="PANTHER" id="PTHR42743:SF11">
    <property type="entry name" value="AMINODEOXYCHORISMATE LYASE"/>
    <property type="match status" value="1"/>
</dbReference>
<proteinExistence type="inferred from homology"/>
<gene>
    <name evidence="3" type="ORF">ATO11_10885</name>
</gene>
<dbReference type="STRING" id="1317121.ATO11_10885"/>
<evidence type="ECO:0000256" key="1">
    <source>
        <dbReference type="ARBA" id="ARBA00009320"/>
    </source>
</evidence>
<keyword evidence="2" id="KW-0028">Amino-acid biosynthesis</keyword>
<dbReference type="Gene3D" id="3.40.50.300">
    <property type="entry name" value="P-loop containing nucleotide triphosphate hydrolases"/>
    <property type="match status" value="1"/>
</dbReference>
<keyword evidence="3" id="KW-0808">Transferase</keyword>
<comment type="similarity">
    <text evidence="1">Belongs to the class-IV pyridoxal-phosphate-dependent aminotransferase family.</text>
</comment>
<dbReference type="AlphaFoldDB" id="A0A0L1JQI7"/>
<keyword evidence="3" id="KW-0032">Aminotransferase</keyword>
<dbReference type="GO" id="GO:0008483">
    <property type="term" value="F:transaminase activity"/>
    <property type="evidence" value="ECO:0007669"/>
    <property type="project" value="UniProtKB-KW"/>
</dbReference>
<dbReference type="Pfam" id="PF19798">
    <property type="entry name" value="Sulfotransfer_5"/>
    <property type="match status" value="1"/>
</dbReference>